<dbReference type="Proteomes" id="UP000253688">
    <property type="component" value="Unassembled WGS sequence"/>
</dbReference>
<accession>A0A365PM90</accession>
<proteinExistence type="predicted"/>
<evidence type="ECO:0000313" key="1">
    <source>
        <dbReference type="EMBL" id="RBA49765.1"/>
    </source>
</evidence>
<evidence type="ECO:0000313" key="2">
    <source>
        <dbReference type="Proteomes" id="UP000253688"/>
    </source>
</evidence>
<comment type="caution">
    <text evidence="1">The sequence shown here is derived from an EMBL/GenBank/DDBJ whole genome shotgun (WGS) entry which is preliminary data.</text>
</comment>
<dbReference type="AlphaFoldDB" id="A0A365PM90"/>
<reference evidence="1 2" key="1">
    <citation type="submission" date="2018-04" db="EMBL/GenBank/DDBJ databases">
        <title>Acinetobacter junii Genome sequencing and assembly.</title>
        <authorList>
            <person name="Su J."/>
            <person name="Rensing C."/>
            <person name="Mazhar H.S."/>
        </authorList>
    </citation>
    <scope>NUCLEOTIDE SEQUENCE [LARGE SCALE GENOMIC DNA]</scope>
    <source>
        <strain evidence="1 2">SC22</strain>
    </source>
</reference>
<sequence>MGKQKNFCLFLIVLLANVNVMAECEQLSVQELADLAFKDIQDLLVVEPEQNINPSELITTMMVENKKQNITEKFDKSEMEKIKLKSMDILNIEKVLYQNRVSEGFQLPQETADRLNKIPYSVIWVDATKTDECSGKVLQVKEKRLIIPKKVIEYQNLSGDKRYLLPIELWKVIESNKNVFFENPYIELFLFQQTGVDGFQLVSRTPPHYDGFENENFDLIYDELVKNITPLGLNRMGSYFEKIYSLFSYPIPSIASWDILMFSEDDFIQNFALDLSRENTFTENVAENLRYKFSSTLKILAQKDQEYFPIEIKYSGTRMNRYGAVKPNNKIVSLYFDQNKKVYLYNSSTYQILLDEQ</sequence>
<gene>
    <name evidence="1" type="ORF">DC346_01650</name>
</gene>
<protein>
    <submittedName>
        <fullName evidence="1">Uncharacterized protein</fullName>
    </submittedName>
</protein>
<organism evidence="1 2">
    <name type="scientific">Acinetobacter junii</name>
    <dbReference type="NCBI Taxonomy" id="40215"/>
    <lineage>
        <taxon>Bacteria</taxon>
        <taxon>Pseudomonadati</taxon>
        <taxon>Pseudomonadota</taxon>
        <taxon>Gammaproteobacteria</taxon>
        <taxon>Moraxellales</taxon>
        <taxon>Moraxellaceae</taxon>
        <taxon>Acinetobacter</taxon>
    </lineage>
</organism>
<dbReference type="EMBL" id="QEWH01000009">
    <property type="protein sequence ID" value="RBA49765.1"/>
    <property type="molecule type" value="Genomic_DNA"/>
</dbReference>
<dbReference type="RefSeq" id="WP_099948312.1">
    <property type="nucleotide sequence ID" value="NZ_CP024632.1"/>
</dbReference>
<name>A0A365PM90_ACIJU</name>